<proteinExistence type="predicted"/>
<dbReference type="EMBL" id="CP003178">
    <property type="protein sequence ID" value="AEV96893.1"/>
    <property type="molecule type" value="Genomic_DNA"/>
</dbReference>
<dbReference type="Proteomes" id="UP000005438">
    <property type="component" value="Chromosome"/>
</dbReference>
<name>G8T6P8_NIAKG</name>
<sequence>MGLCTGTYAMMFSSYVCTGTAGANGNTNQYKDSTNY</sequence>
<organism evidence="1 2">
    <name type="scientific">Niastella koreensis (strain DSM 17620 / KACC 11465 / NBRC 106392 / GR20-10)</name>
    <dbReference type="NCBI Taxonomy" id="700598"/>
    <lineage>
        <taxon>Bacteria</taxon>
        <taxon>Pseudomonadati</taxon>
        <taxon>Bacteroidota</taxon>
        <taxon>Chitinophagia</taxon>
        <taxon>Chitinophagales</taxon>
        <taxon>Chitinophagaceae</taxon>
        <taxon>Niastella</taxon>
    </lineage>
</organism>
<dbReference type="HOGENOM" id="CLU_3357285_0_0_10"/>
<reference evidence="1 2" key="1">
    <citation type="submission" date="2011-12" db="EMBL/GenBank/DDBJ databases">
        <title>The complete genome of Niastella koreensis GR20-10.</title>
        <authorList>
            <consortium name="US DOE Joint Genome Institute (JGI-PGF)"/>
            <person name="Lucas S."/>
            <person name="Han J."/>
            <person name="Lapidus A."/>
            <person name="Bruce D."/>
            <person name="Goodwin L."/>
            <person name="Pitluck S."/>
            <person name="Peters L."/>
            <person name="Kyrpides N."/>
            <person name="Mavromatis K."/>
            <person name="Ivanova N."/>
            <person name="Mikhailova N."/>
            <person name="Davenport K."/>
            <person name="Saunders E."/>
            <person name="Detter J.C."/>
            <person name="Tapia R."/>
            <person name="Han C."/>
            <person name="Land M."/>
            <person name="Hauser L."/>
            <person name="Markowitz V."/>
            <person name="Cheng J.-F."/>
            <person name="Hugenholtz P."/>
            <person name="Woyke T."/>
            <person name="Wu D."/>
            <person name="Tindall B."/>
            <person name="Pomrenke H."/>
            <person name="Brambilla E."/>
            <person name="Klenk H.-P."/>
            <person name="Eisen J.A."/>
        </authorList>
    </citation>
    <scope>NUCLEOTIDE SEQUENCE [LARGE SCALE GENOMIC DNA]</scope>
    <source>
        <strain evidence="2">DSM 17620 / KACC 11465 / NBRC 106392 / GR20-10</strain>
    </source>
</reference>
<gene>
    <name evidence="1" type="ordered locus">Niako_0496</name>
</gene>
<evidence type="ECO:0000313" key="2">
    <source>
        <dbReference type="Proteomes" id="UP000005438"/>
    </source>
</evidence>
<evidence type="ECO:0000313" key="1">
    <source>
        <dbReference type="EMBL" id="AEV96893.1"/>
    </source>
</evidence>
<dbReference type="AlphaFoldDB" id="G8T6P8"/>
<accession>G8T6P8</accession>
<protein>
    <submittedName>
        <fullName evidence="1">Uncharacterized protein</fullName>
    </submittedName>
</protein>
<dbReference type="KEGG" id="nko:Niako_0496"/>